<evidence type="ECO:0000313" key="1">
    <source>
        <dbReference type="EMBL" id="KAJ0407460.1"/>
    </source>
</evidence>
<gene>
    <name evidence="1" type="ORF">P43SY_005001</name>
</gene>
<evidence type="ECO:0000313" key="2">
    <source>
        <dbReference type="Proteomes" id="UP001209570"/>
    </source>
</evidence>
<sequence length="351" mass="38821">MGDDGVLPPLLPALDAWRGLRRQNSIARIRSSPSCAHYSVEVGPDIGDDVDGCVRDLAEFLRLVELTTRPHISQHLLPRLVYSSDGGCDMGQRWCSFCDGVDRRVVVQLRPLERGIPGLCTGLRTTHATFLAVVRRAVFDWDDSTASLEFHELRSRLLVHARGTARSRPVELTFAVFGGSRLAIRADLEALLERCKGDGELFQVVVQHASYLEPRVMALLAASQTPVEVTFPLNSFYPNHYEDETELEDVDPSELAIAEASALASFNVRALDVMTSAEEPRLLELVLAALRTQLTGLSKLDISISFRSDGRNFGEDAYRAAQMPFISRALFGADSTLRLDTLVWLEIDTGP</sequence>
<comment type="caution">
    <text evidence="1">The sequence shown here is derived from an EMBL/GenBank/DDBJ whole genome shotgun (WGS) entry which is preliminary data.</text>
</comment>
<accession>A0AAD5Q9L6</accession>
<reference evidence="1" key="1">
    <citation type="submission" date="2021-12" db="EMBL/GenBank/DDBJ databases">
        <title>Prjna785345.</title>
        <authorList>
            <person name="Rujirawat T."/>
            <person name="Krajaejun T."/>
        </authorList>
    </citation>
    <scope>NUCLEOTIDE SEQUENCE</scope>
    <source>
        <strain evidence="1">Pi057C3</strain>
    </source>
</reference>
<dbReference type="AlphaFoldDB" id="A0AAD5Q9L6"/>
<proteinExistence type="predicted"/>
<organism evidence="1 2">
    <name type="scientific">Pythium insidiosum</name>
    <name type="common">Pythiosis disease agent</name>
    <dbReference type="NCBI Taxonomy" id="114742"/>
    <lineage>
        <taxon>Eukaryota</taxon>
        <taxon>Sar</taxon>
        <taxon>Stramenopiles</taxon>
        <taxon>Oomycota</taxon>
        <taxon>Peronosporomycetes</taxon>
        <taxon>Pythiales</taxon>
        <taxon>Pythiaceae</taxon>
        <taxon>Pythium</taxon>
    </lineage>
</organism>
<dbReference type="Proteomes" id="UP001209570">
    <property type="component" value="Unassembled WGS sequence"/>
</dbReference>
<dbReference type="EMBL" id="JAKCXM010000021">
    <property type="protein sequence ID" value="KAJ0407460.1"/>
    <property type="molecule type" value="Genomic_DNA"/>
</dbReference>
<keyword evidence="2" id="KW-1185">Reference proteome</keyword>
<protein>
    <submittedName>
        <fullName evidence="1">Uncharacterized protein</fullName>
    </submittedName>
</protein>
<name>A0AAD5Q9L6_PYTIN</name>